<dbReference type="SMART" id="SM00342">
    <property type="entry name" value="HTH_ARAC"/>
    <property type="match status" value="1"/>
</dbReference>
<dbReference type="Proteomes" id="UP001500840">
    <property type="component" value="Unassembled WGS sequence"/>
</dbReference>
<dbReference type="Pfam" id="PF13377">
    <property type="entry name" value="Peripla_BP_3"/>
    <property type="match status" value="1"/>
</dbReference>
<keyword evidence="3" id="KW-0804">Transcription</keyword>
<evidence type="ECO:0000256" key="3">
    <source>
        <dbReference type="ARBA" id="ARBA00023163"/>
    </source>
</evidence>
<dbReference type="InterPro" id="IPR028082">
    <property type="entry name" value="Peripla_BP_I"/>
</dbReference>
<evidence type="ECO:0000256" key="1">
    <source>
        <dbReference type="ARBA" id="ARBA00023015"/>
    </source>
</evidence>
<dbReference type="PROSITE" id="PS00041">
    <property type="entry name" value="HTH_ARAC_FAMILY_1"/>
    <property type="match status" value="1"/>
</dbReference>
<evidence type="ECO:0000259" key="4">
    <source>
        <dbReference type="PROSITE" id="PS01124"/>
    </source>
</evidence>
<dbReference type="GO" id="GO:0003677">
    <property type="term" value="F:DNA binding"/>
    <property type="evidence" value="ECO:0007669"/>
    <property type="project" value="UniProtKB-KW"/>
</dbReference>
<dbReference type="RefSeq" id="WP_339940751.1">
    <property type="nucleotide sequence ID" value="NZ_BAABGA010000046.1"/>
</dbReference>
<organism evidence="5 6">
    <name type="scientific">Novipirellula rosea</name>
    <dbReference type="NCBI Taxonomy" id="1031540"/>
    <lineage>
        <taxon>Bacteria</taxon>
        <taxon>Pseudomonadati</taxon>
        <taxon>Planctomycetota</taxon>
        <taxon>Planctomycetia</taxon>
        <taxon>Pirellulales</taxon>
        <taxon>Pirellulaceae</taxon>
        <taxon>Novipirellula</taxon>
    </lineage>
</organism>
<gene>
    <name evidence="5" type="ORF">GCM10023156_37130</name>
</gene>
<dbReference type="EMBL" id="BAABGA010000046">
    <property type="protein sequence ID" value="GAA4458651.1"/>
    <property type="molecule type" value="Genomic_DNA"/>
</dbReference>
<evidence type="ECO:0000256" key="2">
    <source>
        <dbReference type="ARBA" id="ARBA00023125"/>
    </source>
</evidence>
<dbReference type="Pfam" id="PF12833">
    <property type="entry name" value="HTH_18"/>
    <property type="match status" value="1"/>
</dbReference>
<evidence type="ECO:0000313" key="5">
    <source>
        <dbReference type="EMBL" id="GAA4458651.1"/>
    </source>
</evidence>
<comment type="caution">
    <text evidence="5">The sequence shown here is derived from an EMBL/GenBank/DDBJ whole genome shotgun (WGS) entry which is preliminary data.</text>
</comment>
<dbReference type="InterPro" id="IPR018062">
    <property type="entry name" value="HTH_AraC-typ_CS"/>
</dbReference>
<sequence>MIRRRSVALLIETSNAYARGLLSGIVDYIHSHDAWSIYLPEQERAAPPPEWIRRWKGDGIIARIETKEIAESIQKTGIPVVDVSAARHYPGVPWVETNDAVIATLAAEHLLQRGFKHLGFCGDADFNWAKWRRNYFRDEVEKAGCDFHFYETAVNEMNPSSLENERKRIAQWLKNLPRPIGLLASYDIKAQLVLDVCRELEIAVPEEIAVLGVDNDELLCSLADPPLSSVVPNSRKTGFEAARLLDQMMKGEEVSKEGLLIEPLGVETRQSTDILAIDDTDVAAALQFIRQHAFAGINVNDIVRHVNISRRVLETRFRNVIGRTPHEEILRQRITRVKKLLAETDMTLRQIATRTGFEHTEYLTVAFKRETKQTPTQFRKDVTNK</sequence>
<dbReference type="Gene3D" id="3.40.50.2300">
    <property type="match status" value="2"/>
</dbReference>
<dbReference type="InterPro" id="IPR054031">
    <property type="entry name" value="XylR_PBP1"/>
</dbReference>
<dbReference type="SUPFAM" id="SSF53822">
    <property type="entry name" value="Periplasmic binding protein-like I"/>
    <property type="match status" value="1"/>
</dbReference>
<name>A0ABP8N2R1_9BACT</name>
<proteinExistence type="predicted"/>
<dbReference type="InterPro" id="IPR018060">
    <property type="entry name" value="HTH_AraC"/>
</dbReference>
<dbReference type="SUPFAM" id="SSF46689">
    <property type="entry name" value="Homeodomain-like"/>
    <property type="match status" value="2"/>
</dbReference>
<accession>A0ABP8N2R1</accession>
<dbReference type="InterPro" id="IPR046335">
    <property type="entry name" value="LacI/GalR-like_sensor"/>
</dbReference>
<keyword evidence="2 5" id="KW-0238">DNA-binding</keyword>
<dbReference type="Pfam" id="PF22177">
    <property type="entry name" value="PBP1_XylR"/>
    <property type="match status" value="1"/>
</dbReference>
<feature type="domain" description="HTH araC/xylS-type" evidence="4">
    <location>
        <begin position="283"/>
        <end position="381"/>
    </location>
</feature>
<protein>
    <submittedName>
        <fullName evidence="5">DNA-binding transcriptional regulator</fullName>
    </submittedName>
</protein>
<keyword evidence="1" id="KW-0805">Transcription regulation</keyword>
<dbReference type="InterPro" id="IPR009057">
    <property type="entry name" value="Homeodomain-like_sf"/>
</dbReference>
<keyword evidence="6" id="KW-1185">Reference proteome</keyword>
<evidence type="ECO:0000313" key="6">
    <source>
        <dbReference type="Proteomes" id="UP001500840"/>
    </source>
</evidence>
<dbReference type="PANTHER" id="PTHR30146:SF24">
    <property type="entry name" value="XYLOSE OPERON REGULATORY PROTEIN"/>
    <property type="match status" value="1"/>
</dbReference>
<reference evidence="6" key="1">
    <citation type="journal article" date="2019" name="Int. J. Syst. Evol. Microbiol.">
        <title>The Global Catalogue of Microorganisms (GCM) 10K type strain sequencing project: providing services to taxonomists for standard genome sequencing and annotation.</title>
        <authorList>
            <consortium name="The Broad Institute Genomics Platform"/>
            <consortium name="The Broad Institute Genome Sequencing Center for Infectious Disease"/>
            <person name="Wu L."/>
            <person name="Ma J."/>
        </authorList>
    </citation>
    <scope>NUCLEOTIDE SEQUENCE [LARGE SCALE GENOMIC DNA]</scope>
    <source>
        <strain evidence="6">JCM 17759</strain>
    </source>
</reference>
<dbReference type="PROSITE" id="PS01124">
    <property type="entry name" value="HTH_ARAC_FAMILY_2"/>
    <property type="match status" value="1"/>
</dbReference>
<dbReference type="Gene3D" id="1.10.10.60">
    <property type="entry name" value="Homeodomain-like"/>
    <property type="match status" value="1"/>
</dbReference>
<dbReference type="PANTHER" id="PTHR30146">
    <property type="entry name" value="LACI-RELATED TRANSCRIPTIONAL REPRESSOR"/>
    <property type="match status" value="1"/>
</dbReference>
<dbReference type="CDD" id="cd01543">
    <property type="entry name" value="PBP1_XylR"/>
    <property type="match status" value="1"/>
</dbReference>